<evidence type="ECO:0000313" key="2">
    <source>
        <dbReference type="Proteomes" id="UP000019678"/>
    </source>
</evidence>
<reference evidence="1 2" key="1">
    <citation type="submission" date="2013-05" db="EMBL/GenBank/DDBJ databases">
        <title>Genome assembly of Chondromyces apiculatus DSM 436.</title>
        <authorList>
            <person name="Sharma G."/>
            <person name="Khatri I."/>
            <person name="Kaur C."/>
            <person name="Mayilraj S."/>
            <person name="Subramanian S."/>
        </authorList>
    </citation>
    <scope>NUCLEOTIDE SEQUENCE [LARGE SCALE GENOMIC DNA]</scope>
    <source>
        <strain evidence="1 2">DSM 436</strain>
    </source>
</reference>
<sequence length="150" mass="16591">MVTMGMLALGCRDREEMALATERERQADPTPPTTPYVPPGMPYTEHAAPQPATGMQAGLRPANQIAQARCEQMQRCGNIAQGKKYPTMDACLTEVRRDWQEDLNAYECPQGYDQKELSECLSDLRNESCNSPLSRLGSAVSCRSSDICDD</sequence>
<accession>A0A017TBH8</accession>
<dbReference type="Pfam" id="PF19682">
    <property type="entry name" value="DUF6184"/>
    <property type="match status" value="1"/>
</dbReference>
<dbReference type="Proteomes" id="UP000019678">
    <property type="component" value="Unassembled WGS sequence"/>
</dbReference>
<dbReference type="InterPro" id="IPR045757">
    <property type="entry name" value="DUF6184"/>
</dbReference>
<comment type="caution">
    <text evidence="1">The sequence shown here is derived from an EMBL/GenBank/DDBJ whole genome shotgun (WGS) entry which is preliminary data.</text>
</comment>
<proteinExistence type="predicted"/>
<protein>
    <submittedName>
        <fullName evidence="1">Uncharacterized protein</fullName>
    </submittedName>
</protein>
<evidence type="ECO:0000313" key="1">
    <source>
        <dbReference type="EMBL" id="EYF06633.1"/>
    </source>
</evidence>
<dbReference type="STRING" id="1192034.CAP_1763"/>
<name>A0A017TBH8_9BACT</name>
<dbReference type="EMBL" id="ASRX01000015">
    <property type="protein sequence ID" value="EYF06633.1"/>
    <property type="molecule type" value="Genomic_DNA"/>
</dbReference>
<keyword evidence="2" id="KW-1185">Reference proteome</keyword>
<organism evidence="1 2">
    <name type="scientific">Chondromyces apiculatus DSM 436</name>
    <dbReference type="NCBI Taxonomy" id="1192034"/>
    <lineage>
        <taxon>Bacteria</taxon>
        <taxon>Pseudomonadati</taxon>
        <taxon>Myxococcota</taxon>
        <taxon>Polyangia</taxon>
        <taxon>Polyangiales</taxon>
        <taxon>Polyangiaceae</taxon>
        <taxon>Chondromyces</taxon>
    </lineage>
</organism>
<gene>
    <name evidence="1" type="ORF">CAP_1763</name>
</gene>
<dbReference type="AlphaFoldDB" id="A0A017TBH8"/>